<dbReference type="RefSeq" id="WP_390290214.1">
    <property type="nucleotide sequence ID" value="NZ_JBHUDI010000011.1"/>
</dbReference>
<proteinExistence type="inferred from homology"/>
<dbReference type="GO" id="GO:0046872">
    <property type="term" value="F:metal ion binding"/>
    <property type="evidence" value="ECO:0007669"/>
    <property type="project" value="UniProtKB-KW"/>
</dbReference>
<evidence type="ECO:0000256" key="5">
    <source>
        <dbReference type="ARBA" id="ARBA00023004"/>
    </source>
</evidence>
<dbReference type="InterPro" id="IPR016339">
    <property type="entry name" value="Hemoglobin_trunc_I"/>
</dbReference>
<dbReference type="InterPro" id="IPR009050">
    <property type="entry name" value="Globin-like_sf"/>
</dbReference>
<dbReference type="PIRSF" id="PIRSF002030">
    <property type="entry name" value="Globin_Protozoa/Cyanobacteria"/>
    <property type="match status" value="1"/>
</dbReference>
<evidence type="ECO:0000256" key="3">
    <source>
        <dbReference type="ARBA" id="ARBA00022617"/>
    </source>
</evidence>
<keyword evidence="2" id="KW-0813">Transport</keyword>
<dbReference type="Gene3D" id="1.10.490.10">
    <property type="entry name" value="Globins"/>
    <property type="match status" value="1"/>
</dbReference>
<comment type="similarity">
    <text evidence="1">Belongs to the truncated hemoglobin family. Group I subfamily.</text>
</comment>
<keyword evidence="3" id="KW-0349">Heme</keyword>
<reference evidence="6 7" key="1">
    <citation type="journal article" date="2019" name="Int. J. Syst. Evol. Microbiol.">
        <title>The Global Catalogue of Microorganisms (GCM) 10K type strain sequencing project: providing services to taxonomists for standard genome sequencing and annotation.</title>
        <authorList>
            <consortium name="The Broad Institute Genomics Platform"/>
            <consortium name="The Broad Institute Genome Sequencing Center for Infectious Disease"/>
            <person name="Wu L."/>
            <person name="Ma J."/>
        </authorList>
    </citation>
    <scope>NUCLEOTIDE SEQUENCE [LARGE SCALE GENOMIC DNA]</scope>
    <source>
        <strain evidence="6 7">CGMCC 1.12230</strain>
    </source>
</reference>
<keyword evidence="7" id="KW-1185">Reference proteome</keyword>
<evidence type="ECO:0000256" key="4">
    <source>
        <dbReference type="ARBA" id="ARBA00022723"/>
    </source>
</evidence>
<dbReference type="Proteomes" id="UP001597076">
    <property type="component" value="Unassembled WGS sequence"/>
</dbReference>
<protein>
    <submittedName>
        <fullName evidence="6">Group 1 truncated hemoglobin</fullName>
    </submittedName>
</protein>
<keyword evidence="5" id="KW-0408">Iron</keyword>
<dbReference type="CDD" id="cd00454">
    <property type="entry name" value="TrHb1_N"/>
    <property type="match status" value="1"/>
</dbReference>
<keyword evidence="4" id="KW-0479">Metal-binding</keyword>
<dbReference type="AlphaFoldDB" id="A0ABD6BJT4"/>
<dbReference type="Pfam" id="PF01152">
    <property type="entry name" value="Bac_globin"/>
    <property type="match status" value="1"/>
</dbReference>
<name>A0ABD6BJT4_9EURY</name>
<dbReference type="InterPro" id="IPR012292">
    <property type="entry name" value="Globin/Proto"/>
</dbReference>
<accession>A0ABD6BJT4</accession>
<dbReference type="InterPro" id="IPR001486">
    <property type="entry name" value="Hemoglobin_trunc"/>
</dbReference>
<dbReference type="EMBL" id="JBHUDI010000011">
    <property type="protein sequence ID" value="MFD1565372.1"/>
    <property type="molecule type" value="Genomic_DNA"/>
</dbReference>
<evidence type="ECO:0000256" key="1">
    <source>
        <dbReference type="ARBA" id="ARBA00009660"/>
    </source>
</evidence>
<comment type="caution">
    <text evidence="6">The sequence shown here is derived from an EMBL/GenBank/DDBJ whole genome shotgun (WGS) entry which is preliminary data.</text>
</comment>
<evidence type="ECO:0000313" key="7">
    <source>
        <dbReference type="Proteomes" id="UP001597076"/>
    </source>
</evidence>
<evidence type="ECO:0000313" key="6">
    <source>
        <dbReference type="EMBL" id="MFD1565372.1"/>
    </source>
</evidence>
<evidence type="ECO:0000256" key="2">
    <source>
        <dbReference type="ARBA" id="ARBA00022448"/>
    </source>
</evidence>
<sequence>MSDTLYERLGGEDGIKAVVDEFYDRVVADERVAYYFEDMDMQEQRAHQAQFISSVAGGPIEYTGDDMKTAHEGLGITLSEFKVIATHLEDALIEYDVDEADRQAVLEAVASYQDDIVATAEAAD</sequence>
<organism evidence="6 7">
    <name type="scientific">Haloarchaeobius amylolyticus</name>
    <dbReference type="NCBI Taxonomy" id="1198296"/>
    <lineage>
        <taxon>Archaea</taxon>
        <taxon>Methanobacteriati</taxon>
        <taxon>Methanobacteriota</taxon>
        <taxon>Stenosarchaea group</taxon>
        <taxon>Halobacteria</taxon>
        <taxon>Halobacteriales</taxon>
        <taxon>Halorubellaceae</taxon>
        <taxon>Haloarchaeobius</taxon>
    </lineage>
</organism>
<gene>
    <name evidence="6" type="ORF">ACFR99_17690</name>
</gene>
<dbReference type="SUPFAM" id="SSF46458">
    <property type="entry name" value="Globin-like"/>
    <property type="match status" value="1"/>
</dbReference>